<keyword evidence="9" id="KW-0963">Cytoplasm</keyword>
<dbReference type="SUPFAM" id="SSF57850">
    <property type="entry name" value="RING/U-box"/>
    <property type="match status" value="1"/>
</dbReference>
<evidence type="ECO:0000313" key="13">
    <source>
        <dbReference type="Proteomes" id="UP000005408"/>
    </source>
</evidence>
<dbReference type="EC" id="2.3.2.27" evidence="9"/>
<comment type="similarity">
    <text evidence="3 9">Belongs to the Deltex family.</text>
</comment>
<dbReference type="InterPro" id="IPR001841">
    <property type="entry name" value="Znf_RING"/>
</dbReference>
<dbReference type="Pfam" id="PF13923">
    <property type="entry name" value="zf-C3HC4_2"/>
    <property type="match status" value="1"/>
</dbReference>
<keyword evidence="4 9" id="KW-0808">Transferase</keyword>
<dbReference type="OrthoDB" id="527344at2759"/>
<dbReference type="GO" id="GO:0008270">
    <property type="term" value="F:zinc ion binding"/>
    <property type="evidence" value="ECO:0007669"/>
    <property type="project" value="UniProtKB-KW"/>
</dbReference>
<dbReference type="EnsemblMetazoa" id="G15803.4">
    <property type="protein sequence ID" value="G15803.4:cds"/>
    <property type="gene ID" value="G15803"/>
</dbReference>
<dbReference type="EnsemblMetazoa" id="G15803.3">
    <property type="protein sequence ID" value="G15803.3:cds"/>
    <property type="gene ID" value="G15803"/>
</dbReference>
<dbReference type="Proteomes" id="UP000005408">
    <property type="component" value="Unassembled WGS sequence"/>
</dbReference>
<evidence type="ECO:0000256" key="2">
    <source>
        <dbReference type="ARBA" id="ARBA00004906"/>
    </source>
</evidence>
<dbReference type="InterPro" id="IPR017907">
    <property type="entry name" value="Znf_RING_CS"/>
</dbReference>
<evidence type="ECO:0000256" key="3">
    <source>
        <dbReference type="ARBA" id="ARBA00009413"/>
    </source>
</evidence>
<dbReference type="InterPro" id="IPR039399">
    <property type="entry name" value="Deltex_C_sf"/>
</dbReference>
<evidence type="ECO:0000256" key="9">
    <source>
        <dbReference type="RuleBase" id="RU367105"/>
    </source>
</evidence>
<dbReference type="Gene3D" id="3.30.390.130">
    <property type="match status" value="1"/>
</dbReference>
<evidence type="ECO:0000259" key="11">
    <source>
        <dbReference type="PROSITE" id="PS50089"/>
    </source>
</evidence>
<evidence type="ECO:0000256" key="5">
    <source>
        <dbReference type="ARBA" id="ARBA00022723"/>
    </source>
</evidence>
<feature type="domain" description="RING-type" evidence="11">
    <location>
        <begin position="47"/>
        <end position="85"/>
    </location>
</feature>
<dbReference type="GO" id="GO:0061630">
    <property type="term" value="F:ubiquitin protein ligase activity"/>
    <property type="evidence" value="ECO:0007669"/>
    <property type="project" value="UniProtKB-UniRule"/>
</dbReference>
<dbReference type="InterPro" id="IPR039396">
    <property type="entry name" value="Deltex_C"/>
</dbReference>
<keyword evidence="13" id="KW-1185">Reference proteome</keyword>
<keyword evidence="5 9" id="KW-0479">Metal-binding</keyword>
<evidence type="ECO:0000256" key="7">
    <source>
        <dbReference type="ARBA" id="ARBA00022833"/>
    </source>
</evidence>
<evidence type="ECO:0000256" key="1">
    <source>
        <dbReference type="ARBA" id="ARBA00000900"/>
    </source>
</evidence>
<proteinExistence type="inferred from homology"/>
<dbReference type="PROSITE" id="PS50089">
    <property type="entry name" value="ZF_RING_2"/>
    <property type="match status" value="1"/>
</dbReference>
<evidence type="ECO:0000256" key="4">
    <source>
        <dbReference type="ARBA" id="ARBA00022679"/>
    </source>
</evidence>
<sequence length="240" mass="27368">MSKQNDFLSITKGMIKEQTTKEQSDKIVANQCQIEEEPMEVDEIVECVICMDIVQNKKTLEKCSHEFCKDCIEIQFKYRPQCPICFTAYGKITGTQPDGHMEINRDKRQKLPGFVEKGLIRVYYSFSDGTQGDEHPNPGQRYYGTNRTGYLPDNEKGRIVARLLRVAFNRKLVFTVGRSRTTGVDNCVTWNDIHHKTSISGGPENFGYPDPTFLDRVLEELAAKGVTQDDLVEVSEDIIK</sequence>
<comment type="pathway">
    <text evidence="2 9">Protein modification; protein ubiquitination.</text>
</comment>
<dbReference type="PANTHER" id="PTHR12622">
    <property type="entry name" value="DELTEX-RELATED"/>
    <property type="match status" value="1"/>
</dbReference>
<feature type="region of interest" description="Disordered" evidence="10">
    <location>
        <begin position="130"/>
        <end position="149"/>
    </location>
</feature>
<dbReference type="AlphaFoldDB" id="A0A8W8IVU0"/>
<evidence type="ECO:0000313" key="12">
    <source>
        <dbReference type="EnsemblMetazoa" id="G15803.3:cds"/>
    </source>
</evidence>
<dbReference type="PROSITE" id="PS00518">
    <property type="entry name" value="ZF_RING_1"/>
    <property type="match status" value="1"/>
</dbReference>
<keyword evidence="6 8" id="KW-0863">Zinc-finger</keyword>
<evidence type="ECO:0000256" key="6">
    <source>
        <dbReference type="ARBA" id="ARBA00022771"/>
    </source>
</evidence>
<comment type="catalytic activity">
    <reaction evidence="1 9">
        <text>S-ubiquitinyl-[E2 ubiquitin-conjugating enzyme]-L-cysteine + [acceptor protein]-L-lysine = [E2 ubiquitin-conjugating enzyme]-L-cysteine + N(6)-ubiquitinyl-[acceptor protein]-L-lysine.</text>
        <dbReference type="EC" id="2.3.2.27"/>
    </reaction>
</comment>
<reference evidence="12" key="1">
    <citation type="submission" date="2022-08" db="UniProtKB">
        <authorList>
            <consortium name="EnsemblMetazoa"/>
        </authorList>
    </citation>
    <scope>IDENTIFICATION</scope>
    <source>
        <strain evidence="12">05x7-T-G4-1.051#20</strain>
    </source>
</reference>
<dbReference type="OMA" id="WQRLPGF"/>
<dbReference type="Gene3D" id="3.30.40.10">
    <property type="entry name" value="Zinc/RING finger domain, C3HC4 (zinc finger)"/>
    <property type="match status" value="1"/>
</dbReference>
<dbReference type="Pfam" id="PF18102">
    <property type="entry name" value="DTC"/>
    <property type="match status" value="1"/>
</dbReference>
<evidence type="ECO:0000256" key="10">
    <source>
        <dbReference type="SAM" id="MobiDB-lite"/>
    </source>
</evidence>
<dbReference type="GO" id="GO:0005737">
    <property type="term" value="C:cytoplasm"/>
    <property type="evidence" value="ECO:0007669"/>
    <property type="project" value="UniProtKB-SubCell"/>
</dbReference>
<accession>A0A8W8IVU0</accession>
<dbReference type="InterPro" id="IPR013083">
    <property type="entry name" value="Znf_RING/FYVE/PHD"/>
</dbReference>
<evidence type="ECO:0000256" key="8">
    <source>
        <dbReference type="PROSITE-ProRule" id="PRU00175"/>
    </source>
</evidence>
<dbReference type="GO" id="GO:0007219">
    <property type="term" value="P:Notch signaling pathway"/>
    <property type="evidence" value="ECO:0007669"/>
    <property type="project" value="InterPro"/>
</dbReference>
<dbReference type="CDD" id="cd09633">
    <property type="entry name" value="Deltex_C"/>
    <property type="match status" value="1"/>
</dbReference>
<keyword evidence="7 9" id="KW-0862">Zinc</keyword>
<dbReference type="SMART" id="SM00184">
    <property type="entry name" value="RING"/>
    <property type="match status" value="1"/>
</dbReference>
<dbReference type="GO" id="GO:0016567">
    <property type="term" value="P:protein ubiquitination"/>
    <property type="evidence" value="ECO:0007669"/>
    <property type="project" value="UniProtKB-UniRule"/>
</dbReference>
<protein>
    <recommendedName>
        <fullName evidence="9">E3 ubiquitin-protein ligase</fullName>
        <ecNumber evidence="9">2.3.2.27</ecNumber>
    </recommendedName>
</protein>
<name>A0A8W8IVU0_MAGGI</name>
<dbReference type="InterPro" id="IPR039398">
    <property type="entry name" value="Deltex_fam"/>
</dbReference>
<comment type="subcellular location">
    <subcellularLocation>
        <location evidence="9">Cytoplasm</location>
    </subcellularLocation>
</comment>
<organism evidence="12 13">
    <name type="scientific">Magallana gigas</name>
    <name type="common">Pacific oyster</name>
    <name type="synonym">Crassostrea gigas</name>
    <dbReference type="NCBI Taxonomy" id="29159"/>
    <lineage>
        <taxon>Eukaryota</taxon>
        <taxon>Metazoa</taxon>
        <taxon>Spiralia</taxon>
        <taxon>Lophotrochozoa</taxon>
        <taxon>Mollusca</taxon>
        <taxon>Bivalvia</taxon>
        <taxon>Autobranchia</taxon>
        <taxon>Pteriomorphia</taxon>
        <taxon>Ostreida</taxon>
        <taxon>Ostreoidea</taxon>
        <taxon>Ostreidae</taxon>
        <taxon>Magallana</taxon>
    </lineage>
</organism>